<dbReference type="Proteomes" id="UP000494245">
    <property type="component" value="Unassembled WGS sequence"/>
</dbReference>
<dbReference type="RefSeq" id="WP_173082760.1">
    <property type="nucleotide sequence ID" value="NZ_BLTE01000005.1"/>
</dbReference>
<reference evidence="2 3" key="2">
    <citation type="submission" date="2020-05" db="EMBL/GenBank/DDBJ databases">
        <title>Draft genome sequence of Desulfovibrio sp. strainFSS-1.</title>
        <authorList>
            <person name="Shimoshige H."/>
            <person name="Kobayashi H."/>
            <person name="Maekawa T."/>
        </authorList>
    </citation>
    <scope>NUCLEOTIDE SEQUENCE [LARGE SCALE GENOMIC DNA]</scope>
    <source>
        <strain evidence="2 3">SIID29052-01</strain>
    </source>
</reference>
<feature type="transmembrane region" description="Helical" evidence="1">
    <location>
        <begin position="12"/>
        <end position="35"/>
    </location>
</feature>
<reference evidence="2 3" key="1">
    <citation type="submission" date="2020-04" db="EMBL/GenBank/DDBJ databases">
        <authorList>
            <consortium name="Desulfovibrio sp. FSS-1 genome sequencing consortium"/>
            <person name="Shimoshige H."/>
            <person name="Kobayashi H."/>
            <person name="Maekawa T."/>
        </authorList>
    </citation>
    <scope>NUCLEOTIDE SEQUENCE [LARGE SCALE GENOMIC DNA]</scope>
    <source>
        <strain evidence="2 3">SIID29052-01</strain>
    </source>
</reference>
<keyword evidence="1" id="KW-1133">Transmembrane helix</keyword>
<keyword evidence="1" id="KW-0472">Membrane</keyword>
<comment type="caution">
    <text evidence="2">The sequence shown here is derived from an EMBL/GenBank/DDBJ whole genome shotgun (WGS) entry which is preliminary data.</text>
</comment>
<evidence type="ECO:0000313" key="2">
    <source>
        <dbReference type="EMBL" id="GFK93580.1"/>
    </source>
</evidence>
<keyword evidence="1" id="KW-0812">Transmembrane</keyword>
<accession>A0A6V8LRI3</accession>
<dbReference type="AlphaFoldDB" id="A0A6V8LRI3"/>
<dbReference type="EMBL" id="BLTE01000005">
    <property type="protein sequence ID" value="GFK93580.1"/>
    <property type="molecule type" value="Genomic_DNA"/>
</dbReference>
<protein>
    <submittedName>
        <fullName evidence="2">Uncharacterized protein</fullName>
    </submittedName>
</protein>
<proteinExistence type="predicted"/>
<keyword evidence="3" id="KW-1185">Reference proteome</keyword>
<evidence type="ECO:0000256" key="1">
    <source>
        <dbReference type="SAM" id="Phobius"/>
    </source>
</evidence>
<organism evidence="2 3">
    <name type="scientific">Fundidesulfovibrio magnetotacticus</name>
    <dbReference type="NCBI Taxonomy" id="2730080"/>
    <lineage>
        <taxon>Bacteria</taxon>
        <taxon>Pseudomonadati</taxon>
        <taxon>Thermodesulfobacteriota</taxon>
        <taxon>Desulfovibrionia</taxon>
        <taxon>Desulfovibrionales</taxon>
        <taxon>Desulfovibrionaceae</taxon>
        <taxon>Fundidesulfovibrio</taxon>
    </lineage>
</organism>
<name>A0A6V8LRI3_9BACT</name>
<gene>
    <name evidence="2" type="ORF">NNJEOMEG_01414</name>
</gene>
<sequence length="58" mass="6383">MIDRIKAAFAKACSWQVVGPVVCSLCIVSMLYVGIHAFHTGRFFFKDLYACVAGKVGR</sequence>
<evidence type="ECO:0000313" key="3">
    <source>
        <dbReference type="Proteomes" id="UP000494245"/>
    </source>
</evidence>